<dbReference type="GO" id="GO:0051607">
    <property type="term" value="P:defense response to virus"/>
    <property type="evidence" value="ECO:0007669"/>
    <property type="project" value="UniProtKB-KW"/>
</dbReference>
<reference evidence="7" key="1">
    <citation type="journal article" date="2014" name="Front. Microbiol.">
        <title>High frequency of phylogenetically diverse reductive dehalogenase-homologous genes in deep subseafloor sedimentary metagenomes.</title>
        <authorList>
            <person name="Kawai M."/>
            <person name="Futagami T."/>
            <person name="Toyoda A."/>
            <person name="Takaki Y."/>
            <person name="Nishi S."/>
            <person name="Hori S."/>
            <person name="Arai W."/>
            <person name="Tsubouchi T."/>
            <person name="Morono Y."/>
            <person name="Uchiyama I."/>
            <person name="Ito T."/>
            <person name="Fujiyama A."/>
            <person name="Inagaki F."/>
            <person name="Takami H."/>
        </authorList>
    </citation>
    <scope>NUCLEOTIDE SEQUENCE</scope>
    <source>
        <strain evidence="7">Expedition CK06-06</strain>
    </source>
</reference>
<comment type="caution">
    <text evidence="7">The sequence shown here is derived from an EMBL/GenBank/DDBJ whole genome shotgun (WGS) entry which is preliminary data.</text>
</comment>
<keyword evidence="2" id="KW-0378">Hydrolase</keyword>
<name>X1AMH9_9ZZZZ</name>
<evidence type="ECO:0000259" key="6">
    <source>
        <dbReference type="Pfam" id="PF22590"/>
    </source>
</evidence>
<feature type="domain" description="CRISPR-associated nuclease/helicase Cas3" evidence="6">
    <location>
        <begin position="1"/>
        <end position="36"/>
    </location>
</feature>
<dbReference type="GO" id="GO:0005524">
    <property type="term" value="F:ATP binding"/>
    <property type="evidence" value="ECO:0007669"/>
    <property type="project" value="UniProtKB-KW"/>
</dbReference>
<proteinExistence type="predicted"/>
<feature type="non-terminal residue" evidence="7">
    <location>
        <position position="1"/>
    </location>
</feature>
<evidence type="ECO:0000256" key="5">
    <source>
        <dbReference type="ARBA" id="ARBA00023118"/>
    </source>
</evidence>
<dbReference type="EMBL" id="BART01015395">
    <property type="protein sequence ID" value="GAG83900.1"/>
    <property type="molecule type" value="Genomic_DNA"/>
</dbReference>
<evidence type="ECO:0000256" key="1">
    <source>
        <dbReference type="ARBA" id="ARBA00022741"/>
    </source>
</evidence>
<organism evidence="7">
    <name type="scientific">marine sediment metagenome</name>
    <dbReference type="NCBI Taxonomy" id="412755"/>
    <lineage>
        <taxon>unclassified sequences</taxon>
        <taxon>metagenomes</taxon>
        <taxon>ecological metagenomes</taxon>
    </lineage>
</organism>
<dbReference type="AlphaFoldDB" id="X1AMH9"/>
<evidence type="ECO:0000256" key="2">
    <source>
        <dbReference type="ARBA" id="ARBA00022801"/>
    </source>
</evidence>
<keyword evidence="5" id="KW-0051">Antiviral defense</keyword>
<evidence type="ECO:0000256" key="3">
    <source>
        <dbReference type="ARBA" id="ARBA00022806"/>
    </source>
</evidence>
<keyword evidence="1" id="KW-0547">Nucleotide-binding</keyword>
<dbReference type="GO" id="GO:0004386">
    <property type="term" value="F:helicase activity"/>
    <property type="evidence" value="ECO:0007669"/>
    <property type="project" value="UniProtKB-KW"/>
</dbReference>
<dbReference type="GO" id="GO:0016787">
    <property type="term" value="F:hydrolase activity"/>
    <property type="evidence" value="ECO:0007669"/>
    <property type="project" value="UniProtKB-KW"/>
</dbReference>
<dbReference type="InterPro" id="IPR054712">
    <property type="entry name" value="Cas3-like_dom"/>
</dbReference>
<keyword evidence="3" id="KW-0347">Helicase</keyword>
<sequence length="153" mass="17525">TQVVEVSLDISFDLMITETAPLDSLIQRFGRINRKRSEETIGKLKPVYIVAPPENKNDALPYGLSILEKSYSILSENKTLHEKELQAKIDEVFPEIDFMNIEQHAIFKESGNWVIDKLTHRSKSILFEMLDIDSVACICEEDEEKYSESAAYP</sequence>
<dbReference type="Pfam" id="PF22590">
    <property type="entry name" value="Cas3-like_C_2"/>
    <property type="match status" value="1"/>
</dbReference>
<gene>
    <name evidence="7" type="ORF">S01H4_29902</name>
</gene>
<evidence type="ECO:0000256" key="4">
    <source>
        <dbReference type="ARBA" id="ARBA00022840"/>
    </source>
</evidence>
<accession>X1AMH9</accession>
<keyword evidence="4" id="KW-0067">ATP-binding</keyword>
<evidence type="ECO:0000313" key="7">
    <source>
        <dbReference type="EMBL" id="GAG83900.1"/>
    </source>
</evidence>
<protein>
    <recommendedName>
        <fullName evidence="6">CRISPR-associated nuclease/helicase Cas3 domain-containing protein</fullName>
    </recommendedName>
</protein>